<accession>A0A6M8UBA3</accession>
<evidence type="ECO:0000256" key="4">
    <source>
        <dbReference type="ARBA" id="ARBA00023136"/>
    </source>
</evidence>
<feature type="transmembrane region" description="Helical" evidence="5">
    <location>
        <begin position="156"/>
        <end position="176"/>
    </location>
</feature>
<keyword evidence="6" id="KW-0496">Mitochondrion</keyword>
<gene>
    <name evidence="6" type="primary">tatC</name>
</gene>
<reference evidence="6" key="1">
    <citation type="journal article" date="2020" name="Mitochondrial DNA Part B Resour">
        <title>The complete mitochondrial genome of the rubber tree endophytic alga Heveochlorella hainangensis.</title>
        <authorList>
            <person name="Yu B."/>
            <person name="Ma S."/>
            <person name="Han B."/>
            <person name="Fu L."/>
            <person name="Tan D."/>
            <person name="Sun X."/>
            <person name="Zhang J."/>
        </authorList>
    </citation>
    <scope>NUCLEOTIDE SEQUENCE</scope>
</reference>
<dbReference type="Pfam" id="PF00902">
    <property type="entry name" value="TatC"/>
    <property type="match status" value="1"/>
</dbReference>
<dbReference type="AlphaFoldDB" id="A0A6M8UBA3"/>
<dbReference type="RefSeq" id="YP_009861074.1">
    <property type="nucleotide sequence ID" value="NC_048968.1"/>
</dbReference>
<sequence length="362" mass="42494">MLIMSNTVSKSQSCNDRKRLQSYFLEISNRLFYLLFSLFIVLYLSYQKSITLLYFFVFPFTLNQQNSIKQFKRMFFRSRSPVKYGEGKGQHENCHFFTDNVSLSPSITDDVVEKYCWTKISLSELITSDLINVLNNLNKIDVNAIKFIFTDIEEAFSSRLFVCFVFSFLLVTPFLFYNLVCLIRPCLYKSESVQVLWFFILFFVSLVFIVINIQFTILPKLLQFLYKFSITGSAFSVLSDYKIASYLNWSSKIFIIILTVSLFFVSIFLFIKIDLKSNNIQRIKSVSLKQKSSNLIIKDKSVTILCTLKYLTFFRKVCLIVLLIISALFSPPDFIVQLIIYLFLIVLLELSIWFFCVSNRRF</sequence>
<keyword evidence="4 5" id="KW-0472">Membrane</keyword>
<comment type="subcellular location">
    <subcellularLocation>
        <location evidence="1">Membrane</location>
        <topology evidence="1">Multi-pass membrane protein</topology>
    </subcellularLocation>
</comment>
<dbReference type="GeneID" id="55748056"/>
<feature type="transmembrane region" description="Helical" evidence="5">
    <location>
        <begin position="196"/>
        <end position="217"/>
    </location>
</feature>
<geneLocation type="mitochondrion" evidence="6"/>
<feature type="transmembrane region" description="Helical" evidence="5">
    <location>
        <begin position="27"/>
        <end position="46"/>
    </location>
</feature>
<dbReference type="InterPro" id="IPR002033">
    <property type="entry name" value="TatC"/>
</dbReference>
<feature type="transmembrane region" description="Helical" evidence="5">
    <location>
        <begin position="335"/>
        <end position="357"/>
    </location>
</feature>
<protein>
    <submittedName>
        <fullName evidence="6">Sec-independent protein translocase protein</fullName>
    </submittedName>
</protein>
<evidence type="ECO:0000256" key="1">
    <source>
        <dbReference type="ARBA" id="ARBA00004141"/>
    </source>
</evidence>
<dbReference type="GO" id="GO:0016020">
    <property type="term" value="C:membrane"/>
    <property type="evidence" value="ECO:0007669"/>
    <property type="project" value="UniProtKB-SubCell"/>
</dbReference>
<dbReference type="EMBL" id="MN966687">
    <property type="protein sequence ID" value="QKJ84930.1"/>
    <property type="molecule type" value="Genomic_DNA"/>
</dbReference>
<proteinExistence type="predicted"/>
<evidence type="ECO:0000256" key="5">
    <source>
        <dbReference type="SAM" id="Phobius"/>
    </source>
</evidence>
<keyword evidence="2 5" id="KW-0812">Transmembrane</keyword>
<organism evidence="6">
    <name type="scientific">Jaagichlorella hainangensis</name>
    <dbReference type="NCBI Taxonomy" id="445995"/>
    <lineage>
        <taxon>Eukaryota</taxon>
        <taxon>Viridiplantae</taxon>
        <taxon>Chlorophyta</taxon>
        <taxon>core chlorophytes</taxon>
        <taxon>Trebouxiophyceae</taxon>
        <taxon>Watanabeales</taxon>
        <taxon>Watanabeaceae</taxon>
        <taxon>Jaagichlorella</taxon>
    </lineage>
</organism>
<evidence type="ECO:0000313" key="6">
    <source>
        <dbReference type="EMBL" id="QKJ84930.1"/>
    </source>
</evidence>
<keyword evidence="3 5" id="KW-1133">Transmembrane helix</keyword>
<name>A0A6M8UBA3_9CHLO</name>
<evidence type="ECO:0000256" key="3">
    <source>
        <dbReference type="ARBA" id="ARBA00022989"/>
    </source>
</evidence>
<feature type="transmembrane region" description="Helical" evidence="5">
    <location>
        <begin position="253"/>
        <end position="275"/>
    </location>
</feature>
<feature type="transmembrane region" description="Helical" evidence="5">
    <location>
        <begin position="310"/>
        <end position="329"/>
    </location>
</feature>
<evidence type="ECO:0000256" key="2">
    <source>
        <dbReference type="ARBA" id="ARBA00022692"/>
    </source>
</evidence>